<dbReference type="Gene3D" id="1.10.287.470">
    <property type="entry name" value="Helix hairpin bin"/>
    <property type="match status" value="1"/>
</dbReference>
<dbReference type="AlphaFoldDB" id="A0A377GE93"/>
<gene>
    <name evidence="3" type="primary">mdtE_1</name>
    <name evidence="3" type="ORF">NCTC11370_02740</name>
</gene>
<dbReference type="Proteomes" id="UP000254554">
    <property type="component" value="Unassembled WGS sequence"/>
</dbReference>
<dbReference type="GeneID" id="93293497"/>
<dbReference type="STRING" id="1094715.GCA_000236165_02585"/>
<dbReference type="InterPro" id="IPR058625">
    <property type="entry name" value="MdtA-like_BSH"/>
</dbReference>
<dbReference type="GO" id="GO:0015562">
    <property type="term" value="F:efflux transmembrane transporter activity"/>
    <property type="evidence" value="ECO:0007669"/>
    <property type="project" value="TreeGrafter"/>
</dbReference>
<dbReference type="GO" id="GO:1990281">
    <property type="term" value="C:efflux pump complex"/>
    <property type="evidence" value="ECO:0007669"/>
    <property type="project" value="TreeGrafter"/>
</dbReference>
<comment type="similarity">
    <text evidence="1">Belongs to the membrane fusion protein (MFP) (TC 8.A.1) family.</text>
</comment>
<evidence type="ECO:0000256" key="1">
    <source>
        <dbReference type="ARBA" id="ARBA00009477"/>
    </source>
</evidence>
<dbReference type="EMBL" id="UGGT01000001">
    <property type="protein sequence ID" value="STO22648.1"/>
    <property type="molecule type" value="Genomic_DNA"/>
</dbReference>
<evidence type="ECO:0000259" key="2">
    <source>
        <dbReference type="Pfam" id="PF25917"/>
    </source>
</evidence>
<evidence type="ECO:0000313" key="4">
    <source>
        <dbReference type="Proteomes" id="UP000254554"/>
    </source>
</evidence>
<dbReference type="OrthoDB" id="8558741at2"/>
<keyword evidence="4" id="KW-1185">Reference proteome</keyword>
<evidence type="ECO:0000313" key="3">
    <source>
        <dbReference type="EMBL" id="STO22648.1"/>
    </source>
</evidence>
<feature type="domain" description="Multidrug resistance protein MdtA-like barrel-sandwich hybrid" evidence="2">
    <location>
        <begin position="39"/>
        <end position="183"/>
    </location>
</feature>
<dbReference type="PANTHER" id="PTHR30469">
    <property type="entry name" value="MULTIDRUG RESISTANCE PROTEIN MDTA"/>
    <property type="match status" value="1"/>
</dbReference>
<dbReference type="Gene3D" id="2.40.30.170">
    <property type="match status" value="1"/>
</dbReference>
<dbReference type="SUPFAM" id="SSF111369">
    <property type="entry name" value="HlyD-like secretion proteins"/>
    <property type="match status" value="1"/>
</dbReference>
<name>A0A377GE93_9GAMM</name>
<proteinExistence type="inferred from homology"/>
<sequence length="283" mass="32122">MRKPSSKWLFIFTLCITSIACNKENNSLQGYVDADYTYISSNFSGNLMSLDVAKGNKVQKGDLLFTLDVEPQKAQLQKAKANLNKALAQTKIKQEQLQYHYDLLLRYRKLARSGGVSREQLEEVKNHYLSAKEALVVQEAAVESFKAEISEAQWNESNKKIYSSISGYIYDTYFTVGELVAKERPVLSLVAPENLKIIFYLPEPLLPKLKLKDKITISCDGCEKNYSATVNYISSKTEYTPPYIFSESSRTKFVYRIEAKPIKTAFRHLHPGQPVTINFNGNG</sequence>
<dbReference type="PANTHER" id="PTHR30469:SF15">
    <property type="entry name" value="HLYD FAMILY OF SECRETION PROTEINS"/>
    <property type="match status" value="1"/>
</dbReference>
<dbReference type="Gene3D" id="2.40.50.100">
    <property type="match status" value="1"/>
</dbReference>
<dbReference type="Pfam" id="PF25917">
    <property type="entry name" value="BSH_RND"/>
    <property type="match status" value="1"/>
</dbReference>
<accession>A0A377GE93</accession>
<protein>
    <submittedName>
        <fullName evidence="3">Multidrug resistance protein MdtE</fullName>
    </submittedName>
</protein>
<organism evidence="3 4">
    <name type="scientific">Fluoribacter dumoffii</name>
    <dbReference type="NCBI Taxonomy" id="463"/>
    <lineage>
        <taxon>Bacteria</taxon>
        <taxon>Pseudomonadati</taxon>
        <taxon>Pseudomonadota</taxon>
        <taxon>Gammaproteobacteria</taxon>
        <taxon>Legionellales</taxon>
        <taxon>Legionellaceae</taxon>
        <taxon>Fluoribacter</taxon>
    </lineage>
</organism>
<dbReference type="RefSeq" id="WP_010654756.1">
    <property type="nucleotide sequence ID" value="NZ_JAPHOO010000001.1"/>
</dbReference>
<dbReference type="PROSITE" id="PS51257">
    <property type="entry name" value="PROKAR_LIPOPROTEIN"/>
    <property type="match status" value="1"/>
</dbReference>
<reference evidence="3 4" key="1">
    <citation type="submission" date="2018-06" db="EMBL/GenBank/DDBJ databases">
        <authorList>
            <consortium name="Pathogen Informatics"/>
            <person name="Doyle S."/>
        </authorList>
    </citation>
    <scope>NUCLEOTIDE SEQUENCE [LARGE SCALE GENOMIC DNA]</scope>
    <source>
        <strain evidence="3 4">NCTC11370</strain>
    </source>
</reference>